<dbReference type="AlphaFoldDB" id="A0A508T8E2"/>
<organism evidence="1 2">
    <name type="scientific">Bradyrhizobium ivorense</name>
    <dbReference type="NCBI Taxonomy" id="2511166"/>
    <lineage>
        <taxon>Bacteria</taxon>
        <taxon>Pseudomonadati</taxon>
        <taxon>Pseudomonadota</taxon>
        <taxon>Alphaproteobacteria</taxon>
        <taxon>Hyphomicrobiales</taxon>
        <taxon>Nitrobacteraceae</taxon>
        <taxon>Bradyrhizobium</taxon>
    </lineage>
</organism>
<dbReference type="RefSeq" id="WP_172627103.1">
    <property type="nucleotide sequence ID" value="NZ_CAADFB020000041.1"/>
</dbReference>
<reference evidence="1" key="1">
    <citation type="submission" date="2019-02" db="EMBL/GenBank/DDBJ databases">
        <authorList>
            <person name="Pothier F.J."/>
        </authorList>
    </citation>
    <scope>NUCLEOTIDE SEQUENCE</scope>
    <source>
        <strain evidence="1">CI-1B</strain>
    </source>
</reference>
<protein>
    <submittedName>
        <fullName evidence="1">Uncharacterized protein</fullName>
    </submittedName>
</protein>
<accession>A0A508T8E2</accession>
<proteinExistence type="predicted"/>
<comment type="caution">
    <text evidence="1">The sequence shown here is derived from an EMBL/GenBank/DDBJ whole genome shotgun (WGS) entry which is preliminary data.</text>
</comment>
<evidence type="ECO:0000313" key="1">
    <source>
        <dbReference type="EMBL" id="VIO70471.1"/>
    </source>
</evidence>
<dbReference type="EMBL" id="CAADFC020000011">
    <property type="protein sequence ID" value="VIO70471.1"/>
    <property type="molecule type" value="Genomic_DNA"/>
</dbReference>
<dbReference type="Proteomes" id="UP000328092">
    <property type="component" value="Unassembled WGS sequence"/>
</dbReference>
<evidence type="ECO:0000313" key="2">
    <source>
        <dbReference type="Proteomes" id="UP000328092"/>
    </source>
</evidence>
<name>A0A508T8E2_9BRAD</name>
<keyword evidence="2" id="KW-1185">Reference proteome</keyword>
<gene>
    <name evidence="1" type="ORF">CI1B_31250</name>
</gene>
<sequence length="47" mass="4809">MTAMITPLIIMMTSSSTISIKIIIVGTTSACRTSSTTGIGIMTSITA</sequence>